<sequence>MQRITATTSRPMNIHGTRSEAIQILALILPAASGAVIRAVRVKRSKTAGSVAVKVQWIWVTWPEVGLVGTTIMNADASGAATMMRTLELHKEMQEEGNRLNNETYSASSAKYGDPGRPCSRGVFGARVD</sequence>
<organism evidence="1 2">
    <name type="scientific">Mycena albidolilacea</name>
    <dbReference type="NCBI Taxonomy" id="1033008"/>
    <lineage>
        <taxon>Eukaryota</taxon>
        <taxon>Fungi</taxon>
        <taxon>Dikarya</taxon>
        <taxon>Basidiomycota</taxon>
        <taxon>Agaricomycotina</taxon>
        <taxon>Agaricomycetes</taxon>
        <taxon>Agaricomycetidae</taxon>
        <taxon>Agaricales</taxon>
        <taxon>Marasmiineae</taxon>
        <taxon>Mycenaceae</taxon>
        <taxon>Mycena</taxon>
    </lineage>
</organism>
<reference evidence="1" key="1">
    <citation type="submission" date="2023-03" db="EMBL/GenBank/DDBJ databases">
        <title>Massive genome expansion in bonnet fungi (Mycena s.s.) driven by repeated elements and novel gene families across ecological guilds.</title>
        <authorList>
            <consortium name="Lawrence Berkeley National Laboratory"/>
            <person name="Harder C.B."/>
            <person name="Miyauchi S."/>
            <person name="Viragh M."/>
            <person name="Kuo A."/>
            <person name="Thoen E."/>
            <person name="Andreopoulos B."/>
            <person name="Lu D."/>
            <person name="Skrede I."/>
            <person name="Drula E."/>
            <person name="Henrissat B."/>
            <person name="Morin E."/>
            <person name="Kohler A."/>
            <person name="Barry K."/>
            <person name="LaButti K."/>
            <person name="Morin E."/>
            <person name="Salamov A."/>
            <person name="Lipzen A."/>
            <person name="Mereny Z."/>
            <person name="Hegedus B."/>
            <person name="Baldrian P."/>
            <person name="Stursova M."/>
            <person name="Weitz H."/>
            <person name="Taylor A."/>
            <person name="Grigoriev I.V."/>
            <person name="Nagy L.G."/>
            <person name="Martin F."/>
            <person name="Kauserud H."/>
        </authorList>
    </citation>
    <scope>NUCLEOTIDE SEQUENCE</scope>
    <source>
        <strain evidence="1">CBHHK002</strain>
    </source>
</reference>
<keyword evidence="2" id="KW-1185">Reference proteome</keyword>
<dbReference type="Proteomes" id="UP001218218">
    <property type="component" value="Unassembled WGS sequence"/>
</dbReference>
<proteinExistence type="predicted"/>
<accession>A0AAD7EZL8</accession>
<evidence type="ECO:0000313" key="1">
    <source>
        <dbReference type="EMBL" id="KAJ7358524.1"/>
    </source>
</evidence>
<evidence type="ECO:0000313" key="2">
    <source>
        <dbReference type="Proteomes" id="UP001218218"/>
    </source>
</evidence>
<gene>
    <name evidence="1" type="ORF">DFH08DRAFT_932543</name>
</gene>
<comment type="caution">
    <text evidence="1">The sequence shown here is derived from an EMBL/GenBank/DDBJ whole genome shotgun (WGS) entry which is preliminary data.</text>
</comment>
<name>A0AAD7EZL8_9AGAR</name>
<dbReference type="AlphaFoldDB" id="A0AAD7EZL8"/>
<protein>
    <submittedName>
        <fullName evidence="1">Uncharacterized protein</fullName>
    </submittedName>
</protein>
<dbReference type="EMBL" id="JARIHO010000007">
    <property type="protein sequence ID" value="KAJ7358524.1"/>
    <property type="molecule type" value="Genomic_DNA"/>
</dbReference>